<dbReference type="AlphaFoldDB" id="A0A4Y2UVK8"/>
<dbReference type="EMBL" id="BGPR01039529">
    <property type="protein sequence ID" value="GBO15497.1"/>
    <property type="molecule type" value="Genomic_DNA"/>
</dbReference>
<evidence type="ECO:0000313" key="2">
    <source>
        <dbReference type="Proteomes" id="UP000499080"/>
    </source>
</evidence>
<gene>
    <name evidence="1" type="ORF">AVEN_75435_1</name>
</gene>
<dbReference type="Proteomes" id="UP000499080">
    <property type="component" value="Unassembled WGS sequence"/>
</dbReference>
<evidence type="ECO:0000313" key="1">
    <source>
        <dbReference type="EMBL" id="GBO15497.1"/>
    </source>
</evidence>
<reference evidence="1 2" key="1">
    <citation type="journal article" date="2019" name="Sci. Rep.">
        <title>Orb-weaving spider Araneus ventricosus genome elucidates the spidroin gene catalogue.</title>
        <authorList>
            <person name="Kono N."/>
            <person name="Nakamura H."/>
            <person name="Ohtoshi R."/>
            <person name="Moran D.A.P."/>
            <person name="Shinohara A."/>
            <person name="Yoshida Y."/>
            <person name="Fujiwara M."/>
            <person name="Mori M."/>
            <person name="Tomita M."/>
            <person name="Arakawa K."/>
        </authorList>
    </citation>
    <scope>NUCLEOTIDE SEQUENCE [LARGE SCALE GENOMIC DNA]</scope>
</reference>
<comment type="caution">
    <text evidence="1">The sequence shown here is derived from an EMBL/GenBank/DDBJ whole genome shotgun (WGS) entry which is preliminary data.</text>
</comment>
<keyword evidence="2" id="KW-1185">Reference proteome</keyword>
<organism evidence="1 2">
    <name type="scientific">Araneus ventricosus</name>
    <name type="common">Orbweaver spider</name>
    <name type="synonym">Epeira ventricosa</name>
    <dbReference type="NCBI Taxonomy" id="182803"/>
    <lineage>
        <taxon>Eukaryota</taxon>
        <taxon>Metazoa</taxon>
        <taxon>Ecdysozoa</taxon>
        <taxon>Arthropoda</taxon>
        <taxon>Chelicerata</taxon>
        <taxon>Arachnida</taxon>
        <taxon>Araneae</taxon>
        <taxon>Araneomorphae</taxon>
        <taxon>Entelegynae</taxon>
        <taxon>Araneoidea</taxon>
        <taxon>Araneidae</taxon>
        <taxon>Araneus</taxon>
    </lineage>
</organism>
<accession>A0A4Y2UVK8</accession>
<proteinExistence type="predicted"/>
<name>A0A4Y2UVK8_ARAVE</name>
<sequence>MAWRHSIFQPIYLDTSFTDRYGSLRSPTVPTSSSPAPISSYGPAVQMDFKPRWILRLSTTLRQFSSDIRSDDRFWRVAIQFAWKGALVSSA</sequence>
<protein>
    <submittedName>
        <fullName evidence="1">Uncharacterized protein</fullName>
    </submittedName>
</protein>